<dbReference type="RefSeq" id="WP_062770236.1">
    <property type="nucleotide sequence ID" value="NZ_CP121045.1"/>
</dbReference>
<evidence type="ECO:0000313" key="3">
    <source>
        <dbReference type="EMBL" id="KYO49467.1"/>
    </source>
</evidence>
<evidence type="ECO:0000256" key="1">
    <source>
        <dbReference type="SAM" id="MobiDB-lite"/>
    </source>
</evidence>
<dbReference type="EMBL" id="LPZR01000227">
    <property type="protein sequence ID" value="KYO49467.1"/>
    <property type="molecule type" value="Genomic_DNA"/>
</dbReference>
<feature type="region of interest" description="Disordered" evidence="1">
    <location>
        <begin position="37"/>
        <end position="65"/>
    </location>
</feature>
<name>A0A162JM41_9PROT</name>
<reference evidence="2 5" key="2">
    <citation type="journal article" date="2018" name="Nat. Biotechnol.">
        <title>A standardized bacterial taxonomy based on genome phylogeny substantially revises the tree of life.</title>
        <authorList>
            <person name="Parks D.H."/>
            <person name="Chuvochina M."/>
            <person name="Waite D.W."/>
            <person name="Rinke C."/>
            <person name="Skarshewski A."/>
            <person name="Chaumeil P.A."/>
            <person name="Hugenholtz P."/>
        </authorList>
    </citation>
    <scope>NUCLEOTIDE SEQUENCE [LARGE SCALE GENOMIC DNA]</scope>
    <source>
        <strain evidence="2">UBA8739</strain>
    </source>
</reference>
<accession>A0A162JM41</accession>
<sequence length="65" mass="6612">MQIPPTAAFLNAQTVAPTQVAGYADPRGTQTVEAVPAAGKVESNADRQPPPPQASGRGSVLDITV</sequence>
<dbReference type="EMBL" id="DMAI01000282">
    <property type="protein sequence ID" value="HAE49160.1"/>
    <property type="molecule type" value="Genomic_DNA"/>
</dbReference>
<gene>
    <name evidence="3" type="ORF">AUP44_17545</name>
    <name evidence="2" type="ORF">DCK97_17220</name>
</gene>
<reference evidence="3 4" key="1">
    <citation type="submission" date="2015-12" db="EMBL/GenBank/DDBJ databases">
        <title>Genome sequence of Tistrella mobilis MCCC 1A02139.</title>
        <authorList>
            <person name="Lu L."/>
            <person name="Lai Q."/>
            <person name="Shao Z."/>
            <person name="Qian P."/>
        </authorList>
    </citation>
    <scope>NUCLEOTIDE SEQUENCE [LARGE SCALE GENOMIC DNA]</scope>
    <source>
        <strain evidence="3 4">MCCC 1A02139</strain>
    </source>
</reference>
<proteinExistence type="predicted"/>
<comment type="caution">
    <text evidence="3">The sequence shown here is derived from an EMBL/GenBank/DDBJ whole genome shotgun (WGS) entry which is preliminary data.</text>
</comment>
<dbReference type="AlphaFoldDB" id="A0A162JM41"/>
<dbReference type="Proteomes" id="UP000257706">
    <property type="component" value="Unassembled WGS sequence"/>
</dbReference>
<protein>
    <submittedName>
        <fullName evidence="3">Uncharacterized protein</fullName>
    </submittedName>
</protein>
<organism evidence="3 4">
    <name type="scientific">Tistrella mobilis</name>
    <dbReference type="NCBI Taxonomy" id="171437"/>
    <lineage>
        <taxon>Bacteria</taxon>
        <taxon>Pseudomonadati</taxon>
        <taxon>Pseudomonadota</taxon>
        <taxon>Alphaproteobacteria</taxon>
        <taxon>Geminicoccales</taxon>
        <taxon>Geminicoccaceae</taxon>
        <taxon>Tistrella</taxon>
    </lineage>
</organism>
<evidence type="ECO:0000313" key="5">
    <source>
        <dbReference type="Proteomes" id="UP000257706"/>
    </source>
</evidence>
<evidence type="ECO:0000313" key="2">
    <source>
        <dbReference type="EMBL" id="HAE49160.1"/>
    </source>
</evidence>
<dbReference type="Proteomes" id="UP000075787">
    <property type="component" value="Unassembled WGS sequence"/>
</dbReference>
<evidence type="ECO:0000313" key="4">
    <source>
        <dbReference type="Proteomes" id="UP000075787"/>
    </source>
</evidence>
<dbReference type="GeneID" id="97239976"/>